<dbReference type="OrthoDB" id="3636008at2"/>
<keyword evidence="4" id="KW-0804">Transcription</keyword>
<dbReference type="SUPFAM" id="SSF46785">
    <property type="entry name" value="Winged helix' DNA-binding domain"/>
    <property type="match status" value="1"/>
</dbReference>
<dbReference type="PANTHER" id="PTHR30346:SF28">
    <property type="entry name" value="HTH-TYPE TRANSCRIPTIONAL REGULATOR CYNR"/>
    <property type="match status" value="1"/>
</dbReference>
<organism evidence="6 7">
    <name type="scientific">Branchiibius hedensis</name>
    <dbReference type="NCBI Taxonomy" id="672460"/>
    <lineage>
        <taxon>Bacteria</taxon>
        <taxon>Bacillati</taxon>
        <taxon>Actinomycetota</taxon>
        <taxon>Actinomycetes</taxon>
        <taxon>Micrococcales</taxon>
        <taxon>Dermacoccaceae</taxon>
        <taxon>Branchiibius</taxon>
    </lineage>
</organism>
<evidence type="ECO:0000259" key="5">
    <source>
        <dbReference type="PROSITE" id="PS50931"/>
    </source>
</evidence>
<dbReference type="InterPro" id="IPR005119">
    <property type="entry name" value="LysR_subst-bd"/>
</dbReference>
<comment type="similarity">
    <text evidence="1">Belongs to the LysR transcriptional regulatory family.</text>
</comment>
<dbReference type="Pfam" id="PF00126">
    <property type="entry name" value="HTH_1"/>
    <property type="match status" value="1"/>
</dbReference>
<dbReference type="PRINTS" id="PR00039">
    <property type="entry name" value="HTHLYSR"/>
</dbReference>
<dbReference type="PROSITE" id="PS50931">
    <property type="entry name" value="HTH_LYSR"/>
    <property type="match status" value="1"/>
</dbReference>
<evidence type="ECO:0000256" key="2">
    <source>
        <dbReference type="ARBA" id="ARBA00023015"/>
    </source>
</evidence>
<dbReference type="Gene3D" id="1.10.10.10">
    <property type="entry name" value="Winged helix-like DNA-binding domain superfamily/Winged helix DNA-binding domain"/>
    <property type="match status" value="1"/>
</dbReference>
<keyword evidence="3 6" id="KW-0238">DNA-binding</keyword>
<evidence type="ECO:0000313" key="6">
    <source>
        <dbReference type="EMBL" id="SSA34855.1"/>
    </source>
</evidence>
<accession>A0A2Y8ZSI7</accession>
<name>A0A2Y8ZSI7_9MICO</name>
<sequence>MMAGMDVDFDLLADFLAVAQEGTTIAAARARHVSQPALSARIVRLEKAVGAALFERGANGMRLTAAGQRFEPFARQALTALERGAAAARDGEVLRVGVVDDELAVVQHVLARLPPPVQVQRAGERELRAKLQSGELDVVVADLGPGPGRVAMEQEEVGLAVPEGHRLADGESVDLSETSHEVHYLPRQDFAPSWVALVRRLFDEAGIDPKTYAVQSDSSLNPLRWVAAGECLAVSLISTPTPPGVVMVPIRTTLHYEWSAYGEPDNPRATAALQRLA</sequence>
<dbReference type="GO" id="GO:0003700">
    <property type="term" value="F:DNA-binding transcription factor activity"/>
    <property type="evidence" value="ECO:0007669"/>
    <property type="project" value="InterPro"/>
</dbReference>
<dbReference type="Gene3D" id="3.40.190.10">
    <property type="entry name" value="Periplasmic binding protein-like II"/>
    <property type="match status" value="2"/>
</dbReference>
<keyword evidence="7" id="KW-1185">Reference proteome</keyword>
<dbReference type="AlphaFoldDB" id="A0A2Y8ZSI7"/>
<dbReference type="Proteomes" id="UP000250028">
    <property type="component" value="Unassembled WGS sequence"/>
</dbReference>
<dbReference type="GO" id="GO:0003677">
    <property type="term" value="F:DNA binding"/>
    <property type="evidence" value="ECO:0007669"/>
    <property type="project" value="UniProtKB-KW"/>
</dbReference>
<dbReference type="PANTHER" id="PTHR30346">
    <property type="entry name" value="TRANSCRIPTIONAL DUAL REGULATOR HCAR-RELATED"/>
    <property type="match status" value="1"/>
</dbReference>
<keyword evidence="2" id="KW-0805">Transcription regulation</keyword>
<dbReference type="InterPro" id="IPR000847">
    <property type="entry name" value="LysR_HTH_N"/>
</dbReference>
<dbReference type="InterPro" id="IPR036388">
    <property type="entry name" value="WH-like_DNA-bd_sf"/>
</dbReference>
<dbReference type="GO" id="GO:0032993">
    <property type="term" value="C:protein-DNA complex"/>
    <property type="evidence" value="ECO:0007669"/>
    <property type="project" value="TreeGrafter"/>
</dbReference>
<dbReference type="Pfam" id="PF03466">
    <property type="entry name" value="LysR_substrate"/>
    <property type="match status" value="1"/>
</dbReference>
<feature type="domain" description="HTH lysR-type" evidence="5">
    <location>
        <begin position="7"/>
        <end position="64"/>
    </location>
</feature>
<evidence type="ECO:0000256" key="4">
    <source>
        <dbReference type="ARBA" id="ARBA00023163"/>
    </source>
</evidence>
<dbReference type="SUPFAM" id="SSF53850">
    <property type="entry name" value="Periplasmic binding protein-like II"/>
    <property type="match status" value="1"/>
</dbReference>
<proteinExistence type="inferred from homology"/>
<evidence type="ECO:0000313" key="7">
    <source>
        <dbReference type="Proteomes" id="UP000250028"/>
    </source>
</evidence>
<gene>
    <name evidence="6" type="ORF">SAMN04489750_2185</name>
</gene>
<evidence type="ECO:0000256" key="3">
    <source>
        <dbReference type="ARBA" id="ARBA00023125"/>
    </source>
</evidence>
<reference evidence="7" key="1">
    <citation type="submission" date="2016-10" db="EMBL/GenBank/DDBJ databases">
        <authorList>
            <person name="Varghese N."/>
            <person name="Submissions S."/>
        </authorList>
    </citation>
    <scope>NUCLEOTIDE SEQUENCE [LARGE SCALE GENOMIC DNA]</scope>
    <source>
        <strain evidence="7">DSM 22951</strain>
    </source>
</reference>
<dbReference type="InterPro" id="IPR036390">
    <property type="entry name" value="WH_DNA-bd_sf"/>
</dbReference>
<evidence type="ECO:0000256" key="1">
    <source>
        <dbReference type="ARBA" id="ARBA00009437"/>
    </source>
</evidence>
<protein>
    <submittedName>
        <fullName evidence="6">DNA-binding transcriptional regulator, LysR family</fullName>
    </submittedName>
</protein>
<dbReference type="EMBL" id="UESZ01000001">
    <property type="protein sequence ID" value="SSA34855.1"/>
    <property type="molecule type" value="Genomic_DNA"/>
</dbReference>